<feature type="signal peptide" evidence="2">
    <location>
        <begin position="1"/>
        <end position="22"/>
    </location>
</feature>
<sequence length="257" mass="25763">MHSSGRRRLAALTLAPALLGLAACGNESALEPVRNVTAGPAGLNPSAGPSATTEPASGGEDGCADDGGQVPSGAGAAEVGDLDGDGAPDELWMVQDGGQKRLGVRTASGKVMSTAYESTEPASAVANRLGDGTAIILLNTGRSAALYSVLDCQIVATENQTGEQYSFDLGFGQFGTGVACPLSPADDTLYLAGYKATDSGRDGYENIVRTRIDLSEGGSRADNGTVAELGEYSSSSASAKIAHAVSCGDSGTVEEPA</sequence>
<protein>
    <submittedName>
        <fullName evidence="3">Uncharacterized protein</fullName>
    </submittedName>
</protein>
<accession>A0A9X1NI31</accession>
<evidence type="ECO:0000256" key="1">
    <source>
        <dbReference type="SAM" id="MobiDB-lite"/>
    </source>
</evidence>
<proteinExistence type="predicted"/>
<gene>
    <name evidence="3" type="ORF">LR394_26905</name>
</gene>
<keyword evidence="4" id="KW-1185">Reference proteome</keyword>
<dbReference type="PROSITE" id="PS51257">
    <property type="entry name" value="PROKAR_LIPOPROTEIN"/>
    <property type="match status" value="1"/>
</dbReference>
<dbReference type="AlphaFoldDB" id="A0A9X1NI31"/>
<dbReference type="EMBL" id="JAJOMB010000017">
    <property type="protein sequence ID" value="MCD5314543.1"/>
    <property type="molecule type" value="Genomic_DNA"/>
</dbReference>
<name>A0A9X1NI31_9ACTN</name>
<evidence type="ECO:0000256" key="2">
    <source>
        <dbReference type="SAM" id="SignalP"/>
    </source>
</evidence>
<feature type="region of interest" description="Disordered" evidence="1">
    <location>
        <begin position="36"/>
        <end position="98"/>
    </location>
</feature>
<dbReference type="Proteomes" id="UP001138997">
    <property type="component" value="Unassembled WGS sequence"/>
</dbReference>
<evidence type="ECO:0000313" key="4">
    <source>
        <dbReference type="Proteomes" id="UP001138997"/>
    </source>
</evidence>
<dbReference type="RefSeq" id="WP_231447159.1">
    <property type="nucleotide sequence ID" value="NZ_JAJOMB010000017.1"/>
</dbReference>
<feature type="chain" id="PRO_5040784619" evidence="2">
    <location>
        <begin position="23"/>
        <end position="257"/>
    </location>
</feature>
<organism evidence="3 4">
    <name type="scientific">Kineosporia babensis</name>
    <dbReference type="NCBI Taxonomy" id="499548"/>
    <lineage>
        <taxon>Bacteria</taxon>
        <taxon>Bacillati</taxon>
        <taxon>Actinomycetota</taxon>
        <taxon>Actinomycetes</taxon>
        <taxon>Kineosporiales</taxon>
        <taxon>Kineosporiaceae</taxon>
        <taxon>Kineosporia</taxon>
    </lineage>
</organism>
<comment type="caution">
    <text evidence="3">The sequence shown here is derived from an EMBL/GenBank/DDBJ whole genome shotgun (WGS) entry which is preliminary data.</text>
</comment>
<evidence type="ECO:0000313" key="3">
    <source>
        <dbReference type="EMBL" id="MCD5314543.1"/>
    </source>
</evidence>
<reference evidence="3" key="1">
    <citation type="submission" date="2021-11" db="EMBL/GenBank/DDBJ databases">
        <title>Streptomyces corallinus and Kineosporia corallina sp. nov., two new coral-derived marine actinobacteria.</title>
        <authorList>
            <person name="Buangrab K."/>
            <person name="Sutthacheep M."/>
            <person name="Yeemin T."/>
            <person name="Harunari E."/>
            <person name="Igarashi Y."/>
            <person name="Sripreechasak P."/>
            <person name="Kanchanasin P."/>
            <person name="Tanasupawat S."/>
            <person name="Phongsopitanun W."/>
        </authorList>
    </citation>
    <scope>NUCLEOTIDE SEQUENCE</scope>
    <source>
        <strain evidence="3">JCM 31032</strain>
    </source>
</reference>
<keyword evidence="2" id="KW-0732">Signal</keyword>